<sequence length="198" mass="22212">MTPSVPKVPPRKGVDLDQPWHAADPIPAAEAIASDGDSAWALWNEVSKQHEQKFAPTAPMTLPPGHRELPATLGPGERAWASTVPADRLPLLPVRRPREALFTLDTAMLVARRNNRVCPRPVRWTEFFAMLPPRKTARGQYLPPAPATGPAWDVTPALTKRLCFREHIEWAERAGMLESVMAFMQSMREDEWLHMGED</sequence>
<reference evidence="2 3" key="1">
    <citation type="journal article" date="2017" name="Int. J. Syst. Evol. Microbiol.">
        <title>Ramlibacter alkalitolerans sp. nov., alkali-tolerant bacterium isolated from soil of ginseng.</title>
        <authorList>
            <person name="Lee D.H."/>
            <person name="Cha C.J."/>
        </authorList>
    </citation>
    <scope>NUCLEOTIDE SEQUENCE [LARGE SCALE GENOMIC DNA]</scope>
    <source>
        <strain evidence="2 3">KACC 19305</strain>
    </source>
</reference>
<gene>
    <name evidence="2" type="ORF">JI746_04645</name>
</gene>
<evidence type="ECO:0000313" key="2">
    <source>
        <dbReference type="EMBL" id="MBL0424390.1"/>
    </source>
</evidence>
<evidence type="ECO:0000313" key="3">
    <source>
        <dbReference type="Proteomes" id="UP000622707"/>
    </source>
</evidence>
<dbReference type="RefSeq" id="WP_201687617.1">
    <property type="nucleotide sequence ID" value="NZ_JAEQND010000002.1"/>
</dbReference>
<protein>
    <submittedName>
        <fullName evidence="2">Uncharacterized protein</fullName>
    </submittedName>
</protein>
<accession>A0ABS1JJJ0</accession>
<proteinExistence type="predicted"/>
<feature type="region of interest" description="Disordered" evidence="1">
    <location>
        <begin position="1"/>
        <end position="23"/>
    </location>
</feature>
<keyword evidence="3" id="KW-1185">Reference proteome</keyword>
<dbReference type="EMBL" id="JAEQND010000002">
    <property type="protein sequence ID" value="MBL0424390.1"/>
    <property type="molecule type" value="Genomic_DNA"/>
</dbReference>
<evidence type="ECO:0000256" key="1">
    <source>
        <dbReference type="SAM" id="MobiDB-lite"/>
    </source>
</evidence>
<comment type="caution">
    <text evidence="2">The sequence shown here is derived from an EMBL/GenBank/DDBJ whole genome shotgun (WGS) entry which is preliminary data.</text>
</comment>
<dbReference type="Proteomes" id="UP000622707">
    <property type="component" value="Unassembled WGS sequence"/>
</dbReference>
<name>A0ABS1JJJ0_9BURK</name>
<organism evidence="2 3">
    <name type="scientific">Ramlibacter alkalitolerans</name>
    <dbReference type="NCBI Taxonomy" id="2039631"/>
    <lineage>
        <taxon>Bacteria</taxon>
        <taxon>Pseudomonadati</taxon>
        <taxon>Pseudomonadota</taxon>
        <taxon>Betaproteobacteria</taxon>
        <taxon>Burkholderiales</taxon>
        <taxon>Comamonadaceae</taxon>
        <taxon>Ramlibacter</taxon>
    </lineage>
</organism>